<dbReference type="AlphaFoldDB" id="A0AA35S7V5"/>
<dbReference type="EMBL" id="CASHTH010002119">
    <property type="protein sequence ID" value="CAI8025095.1"/>
    <property type="molecule type" value="Genomic_DNA"/>
</dbReference>
<gene>
    <name evidence="24" type="ORF">GBAR_LOCUS14522</name>
</gene>
<evidence type="ECO:0000256" key="15">
    <source>
        <dbReference type="ARBA" id="ARBA00023034"/>
    </source>
</evidence>
<comment type="caution">
    <text evidence="24">The sequence shown here is derived from an EMBL/GenBank/DDBJ whole genome shotgun (WGS) entry which is preliminary data.</text>
</comment>
<evidence type="ECO:0000256" key="2">
    <source>
        <dbReference type="ARBA" id="ARBA00004371"/>
    </source>
</evidence>
<dbReference type="InterPro" id="IPR039866">
    <property type="entry name" value="CPQ"/>
</dbReference>
<evidence type="ECO:0000313" key="24">
    <source>
        <dbReference type="EMBL" id="CAI8025095.1"/>
    </source>
</evidence>
<name>A0AA35S7V5_GEOBA</name>
<comment type="similarity">
    <text evidence="5">Belongs to the peptidase M28 family.</text>
</comment>
<evidence type="ECO:0000256" key="4">
    <source>
        <dbReference type="ARBA" id="ARBA00004613"/>
    </source>
</evidence>
<dbReference type="GO" id="GO:0005576">
    <property type="term" value="C:extracellular region"/>
    <property type="evidence" value="ECO:0007669"/>
    <property type="project" value="UniProtKB-SubCell"/>
</dbReference>
<evidence type="ECO:0000256" key="11">
    <source>
        <dbReference type="ARBA" id="ARBA00022729"/>
    </source>
</evidence>
<evidence type="ECO:0000256" key="7">
    <source>
        <dbReference type="ARBA" id="ARBA00022525"/>
    </source>
</evidence>
<evidence type="ECO:0000256" key="18">
    <source>
        <dbReference type="ARBA" id="ARBA00023180"/>
    </source>
</evidence>
<feature type="domain" description="PA" evidence="22">
    <location>
        <begin position="64"/>
        <end position="139"/>
    </location>
</feature>
<keyword evidence="17" id="KW-0865">Zymogen</keyword>
<keyword evidence="15" id="KW-0333">Golgi apparatus</keyword>
<evidence type="ECO:0000259" key="22">
    <source>
        <dbReference type="Pfam" id="PF02225"/>
    </source>
</evidence>
<keyword evidence="9" id="KW-0645">Protease</keyword>
<dbReference type="GO" id="GO:0004177">
    <property type="term" value="F:aminopeptidase activity"/>
    <property type="evidence" value="ECO:0007669"/>
    <property type="project" value="UniProtKB-KW"/>
</dbReference>
<evidence type="ECO:0000256" key="8">
    <source>
        <dbReference type="ARBA" id="ARBA00022645"/>
    </source>
</evidence>
<dbReference type="Proteomes" id="UP001174909">
    <property type="component" value="Unassembled WGS sequence"/>
</dbReference>
<dbReference type="GO" id="GO:0005794">
    <property type="term" value="C:Golgi apparatus"/>
    <property type="evidence" value="ECO:0007669"/>
    <property type="project" value="UniProtKB-SubCell"/>
</dbReference>
<dbReference type="GO" id="GO:0005764">
    <property type="term" value="C:lysosome"/>
    <property type="evidence" value="ECO:0007669"/>
    <property type="project" value="UniProtKB-SubCell"/>
</dbReference>
<dbReference type="GO" id="GO:0006508">
    <property type="term" value="P:proteolysis"/>
    <property type="evidence" value="ECO:0007669"/>
    <property type="project" value="UniProtKB-KW"/>
</dbReference>
<keyword evidence="8" id="KW-0121">Carboxypeptidase</keyword>
<dbReference type="GO" id="GO:0070573">
    <property type="term" value="F:metallodipeptidase activity"/>
    <property type="evidence" value="ECO:0007669"/>
    <property type="project" value="InterPro"/>
</dbReference>
<keyword evidence="7" id="KW-0964">Secreted</keyword>
<evidence type="ECO:0000256" key="21">
    <source>
        <dbReference type="ARBA" id="ARBA00033328"/>
    </source>
</evidence>
<dbReference type="GO" id="GO:0046872">
    <property type="term" value="F:metal ion binding"/>
    <property type="evidence" value="ECO:0007669"/>
    <property type="project" value="UniProtKB-KW"/>
</dbReference>
<dbReference type="PANTHER" id="PTHR12053">
    <property type="entry name" value="PROTEASE FAMILY M28 PLASMA GLUTAMATE CARBOXYPEPTIDASE-RELATED"/>
    <property type="match status" value="1"/>
</dbReference>
<evidence type="ECO:0000256" key="5">
    <source>
        <dbReference type="ARBA" id="ARBA00010918"/>
    </source>
</evidence>
<dbReference type="InterPro" id="IPR003137">
    <property type="entry name" value="PA_domain"/>
</dbReference>
<evidence type="ECO:0000256" key="19">
    <source>
        <dbReference type="ARBA" id="ARBA00023228"/>
    </source>
</evidence>
<reference evidence="24" key="1">
    <citation type="submission" date="2023-03" db="EMBL/GenBank/DDBJ databases">
        <authorList>
            <person name="Steffen K."/>
            <person name="Cardenas P."/>
        </authorList>
    </citation>
    <scope>NUCLEOTIDE SEQUENCE</scope>
</reference>
<evidence type="ECO:0000256" key="6">
    <source>
        <dbReference type="ARBA" id="ARBA00014116"/>
    </source>
</evidence>
<keyword evidence="18" id="KW-0325">Glycoprotein</keyword>
<dbReference type="Gene3D" id="3.50.30.30">
    <property type="match status" value="1"/>
</dbReference>
<evidence type="ECO:0000256" key="10">
    <source>
        <dbReference type="ARBA" id="ARBA00022723"/>
    </source>
</evidence>
<dbReference type="Pfam" id="PF02225">
    <property type="entry name" value="PA"/>
    <property type="match status" value="1"/>
</dbReference>
<evidence type="ECO:0000256" key="20">
    <source>
        <dbReference type="ARBA" id="ARBA00025833"/>
    </source>
</evidence>
<evidence type="ECO:0000256" key="9">
    <source>
        <dbReference type="ARBA" id="ARBA00022670"/>
    </source>
</evidence>
<evidence type="ECO:0000259" key="23">
    <source>
        <dbReference type="Pfam" id="PF04389"/>
    </source>
</evidence>
<dbReference type="SUPFAM" id="SSF52025">
    <property type="entry name" value="PA domain"/>
    <property type="match status" value="1"/>
</dbReference>
<keyword evidence="25" id="KW-1185">Reference proteome</keyword>
<comment type="subcellular location">
    <subcellularLocation>
        <location evidence="1">Endoplasmic reticulum</location>
    </subcellularLocation>
    <subcellularLocation>
        <location evidence="3">Golgi apparatus</location>
    </subcellularLocation>
    <subcellularLocation>
        <location evidence="2">Lysosome</location>
    </subcellularLocation>
    <subcellularLocation>
        <location evidence="4">Secreted</location>
    </subcellularLocation>
</comment>
<keyword evidence="13" id="KW-0256">Endoplasmic reticulum</keyword>
<evidence type="ECO:0000256" key="17">
    <source>
        <dbReference type="ARBA" id="ARBA00023145"/>
    </source>
</evidence>
<sequence>MALLTTLCDDFGSRFGGTEGAALAADLLEEKFASYGLANVHKDAYDYDGCCRGGGNLVFVDEGVEKDFEKEKARLAENIVISRSGGIHRMEKYDRAILYDANGFIFQNHYPGYGEVTGTVGWNHEAVIPGIGISYETGEFLHRLSRQNGAVRVRIKTTDAYRRTTAWNIVGELRGTTHPEEVIIVGCHYDGHDITQGANDPLSGMVVVTEMARVLSAYAGDGLARTVRFIAWSNEEVGLFGAYHDAQGLGDNLAHVRFVWNLDSAGSPGGRKGIQLHRLPDFEPFIGNAAEEMGQDISVGQGTSCYSDHYPYFLKGIPTGSITTVGRPPGRGFGHTAFDTVDKTDAMSIREAAALGARLVLRQLNAESLPLQLREAEEVERFLQEDSGLEQHRLREAVYEKLGKENLRQYCDAVRA</sequence>
<dbReference type="InterPro" id="IPR046450">
    <property type="entry name" value="PA_dom_sf"/>
</dbReference>
<evidence type="ECO:0000256" key="1">
    <source>
        <dbReference type="ARBA" id="ARBA00004240"/>
    </source>
</evidence>
<dbReference type="InterPro" id="IPR007484">
    <property type="entry name" value="Peptidase_M28"/>
</dbReference>
<feature type="domain" description="Peptidase M28" evidence="23">
    <location>
        <begin position="168"/>
        <end position="355"/>
    </location>
</feature>
<evidence type="ECO:0000313" key="25">
    <source>
        <dbReference type="Proteomes" id="UP001174909"/>
    </source>
</evidence>
<keyword evidence="24" id="KW-0031">Aminopeptidase</keyword>
<dbReference type="Pfam" id="PF04389">
    <property type="entry name" value="Peptidase_M28"/>
    <property type="match status" value="1"/>
</dbReference>
<evidence type="ECO:0000256" key="13">
    <source>
        <dbReference type="ARBA" id="ARBA00022824"/>
    </source>
</evidence>
<keyword evidence="16" id="KW-0482">Metalloprotease</keyword>
<keyword evidence="10" id="KW-0479">Metal-binding</keyword>
<proteinExistence type="inferred from homology"/>
<evidence type="ECO:0000256" key="12">
    <source>
        <dbReference type="ARBA" id="ARBA00022801"/>
    </source>
</evidence>
<evidence type="ECO:0000256" key="14">
    <source>
        <dbReference type="ARBA" id="ARBA00022833"/>
    </source>
</evidence>
<accession>A0AA35S7V5</accession>
<evidence type="ECO:0000256" key="16">
    <source>
        <dbReference type="ARBA" id="ARBA00023049"/>
    </source>
</evidence>
<dbReference type="PANTHER" id="PTHR12053:SF3">
    <property type="entry name" value="CARBOXYPEPTIDASE Q"/>
    <property type="match status" value="1"/>
</dbReference>
<keyword evidence="14" id="KW-0862">Zinc</keyword>
<organism evidence="24 25">
    <name type="scientific">Geodia barretti</name>
    <name type="common">Barrett's horny sponge</name>
    <dbReference type="NCBI Taxonomy" id="519541"/>
    <lineage>
        <taxon>Eukaryota</taxon>
        <taxon>Metazoa</taxon>
        <taxon>Porifera</taxon>
        <taxon>Demospongiae</taxon>
        <taxon>Heteroscleromorpha</taxon>
        <taxon>Tetractinellida</taxon>
        <taxon>Astrophorina</taxon>
        <taxon>Geodiidae</taxon>
        <taxon>Geodia</taxon>
    </lineage>
</organism>
<evidence type="ECO:0000256" key="3">
    <source>
        <dbReference type="ARBA" id="ARBA00004555"/>
    </source>
</evidence>
<dbReference type="GO" id="GO:0005783">
    <property type="term" value="C:endoplasmic reticulum"/>
    <property type="evidence" value="ECO:0007669"/>
    <property type="project" value="UniProtKB-SubCell"/>
</dbReference>
<dbReference type="GO" id="GO:0004180">
    <property type="term" value="F:carboxypeptidase activity"/>
    <property type="evidence" value="ECO:0007669"/>
    <property type="project" value="UniProtKB-KW"/>
</dbReference>
<comment type="subunit">
    <text evidence="20">Homodimer. The monomeric form is inactive while the homodimer is active.</text>
</comment>
<dbReference type="Gene3D" id="3.40.630.10">
    <property type="entry name" value="Zn peptidases"/>
    <property type="match status" value="1"/>
</dbReference>
<dbReference type="SUPFAM" id="SSF53187">
    <property type="entry name" value="Zn-dependent exopeptidases"/>
    <property type="match status" value="1"/>
</dbReference>
<keyword evidence="11" id="KW-0732">Signal</keyword>
<protein>
    <recommendedName>
        <fullName evidence="6">Carboxypeptidase Q</fullName>
    </recommendedName>
    <alternativeName>
        <fullName evidence="21">Plasma glutamate carboxypeptidase</fullName>
    </alternativeName>
</protein>
<keyword evidence="12" id="KW-0378">Hydrolase</keyword>
<keyword evidence="19" id="KW-0458">Lysosome</keyword>